<reference evidence="2" key="2">
    <citation type="submission" date="2015-07" db="EMBL/GenBank/DDBJ databases">
        <title>Plasmids, circular viruses and viroids from rat gut.</title>
        <authorList>
            <person name="Jorgensen T.J."/>
            <person name="Hansen M.A."/>
            <person name="Xu Z."/>
            <person name="Tabak M.A."/>
            <person name="Sorensen S.J."/>
            <person name="Hansen L.H."/>
        </authorList>
    </citation>
    <scope>NUCLEOTIDE SEQUENCE</scope>
    <source>
        <plasmid evidence="2">pRGRH0483</plasmid>
    </source>
</reference>
<feature type="region of interest" description="Disordered" evidence="1">
    <location>
        <begin position="350"/>
        <end position="371"/>
    </location>
</feature>
<evidence type="ECO:0008006" key="3">
    <source>
        <dbReference type="Google" id="ProtNLM"/>
    </source>
</evidence>
<evidence type="ECO:0000313" key="2">
    <source>
        <dbReference type="EMBL" id="CRY95109.1"/>
    </source>
</evidence>
<keyword evidence="2" id="KW-0614">Plasmid</keyword>
<feature type="region of interest" description="Disordered" evidence="1">
    <location>
        <begin position="1"/>
        <end position="27"/>
    </location>
</feature>
<name>A0A0H5Q121_9ZZZZ</name>
<proteinExistence type="predicted"/>
<reference evidence="2" key="1">
    <citation type="submission" date="2015-06" db="EMBL/GenBank/DDBJ databases">
        <authorList>
            <person name="Joergensen T."/>
        </authorList>
    </citation>
    <scope>NUCLEOTIDE SEQUENCE</scope>
    <source>
        <plasmid evidence="2">pRGRH0483</plasmid>
    </source>
</reference>
<geneLocation type="plasmid" evidence="2">
    <name>pRGRH0483</name>
</geneLocation>
<sequence>MSDAYTVSVSTDTHAEEHSRRSYVPKSADKGLAQENVIIYDCGDDKTHFNKFFEPAISSYNAKQKRNDRKKDYDYWDALRNGREGYGSGKTQEKCVYHDVIQIGNRDTNGVTDDSFDVEHWRKLKEDGKMQEATDYVMQHKNTSKVNEDIKECLVQIAKEIKENKDGKYDGILVHGLIIHADEPNGTVHLDFRYSVYTEGEKTGLGTRISLNKGLGKLGYKTDNNSTNLNKFRDSIKDRVEEIMLEKNLQREKKNEHRAHMSTYEYEKWKEVEKAEKALEKAKNEYALAVGQKIVAQMEAKNLKIKVQSETDRKKKEIQEQEKLLQQKEQEINDRLGQVKALQQEAENRLESVKEKEKEQHEKEKEFQKKEDALEAQKDNIQKKETLVDAELRVAKETTQNAQEMHQMYQDMFNQVQTYLQPYTLENLKRNIITEFREKAEQVKNKSGHSLWSMVEKPFTQIISQLGGTRVERMRYPAEGVVESTEVRQAAQDRRKMDIDRAMDYFDHKDKKKNDDFEL</sequence>
<protein>
    <recommendedName>
        <fullName evidence="3">Mobilization protein</fullName>
    </recommendedName>
</protein>
<feature type="compositionally biased region" description="Polar residues" evidence="1">
    <location>
        <begin position="1"/>
        <end position="12"/>
    </location>
</feature>
<dbReference type="EMBL" id="LN853124">
    <property type="protein sequence ID" value="CRY95109.1"/>
    <property type="molecule type" value="Genomic_DNA"/>
</dbReference>
<organism evidence="2">
    <name type="scientific">uncultured prokaryote</name>
    <dbReference type="NCBI Taxonomy" id="198431"/>
    <lineage>
        <taxon>unclassified sequences</taxon>
        <taxon>environmental samples</taxon>
    </lineage>
</organism>
<accession>A0A0H5Q121</accession>
<dbReference type="AlphaFoldDB" id="A0A0H5Q121"/>
<evidence type="ECO:0000256" key="1">
    <source>
        <dbReference type="SAM" id="MobiDB-lite"/>
    </source>
</evidence>